<feature type="short sequence motif" description="Histidine triad motif" evidence="2 3">
    <location>
        <begin position="163"/>
        <end position="167"/>
    </location>
</feature>
<protein>
    <recommendedName>
        <fullName evidence="4">HIT domain-containing protein</fullName>
    </recommendedName>
</protein>
<organism evidence="5 6">
    <name type="scientific">Euplotes crassus</name>
    <dbReference type="NCBI Taxonomy" id="5936"/>
    <lineage>
        <taxon>Eukaryota</taxon>
        <taxon>Sar</taxon>
        <taxon>Alveolata</taxon>
        <taxon>Ciliophora</taxon>
        <taxon>Intramacronucleata</taxon>
        <taxon>Spirotrichea</taxon>
        <taxon>Hypotrichia</taxon>
        <taxon>Euplotida</taxon>
        <taxon>Euplotidae</taxon>
        <taxon>Moneuplotes</taxon>
    </lineage>
</organism>
<dbReference type="PANTHER" id="PTHR23089">
    <property type="entry name" value="HISTIDINE TRIAD HIT PROTEIN"/>
    <property type="match status" value="1"/>
</dbReference>
<dbReference type="GO" id="GO:0003824">
    <property type="term" value="F:catalytic activity"/>
    <property type="evidence" value="ECO:0007669"/>
    <property type="project" value="InterPro"/>
</dbReference>
<dbReference type="PROSITE" id="PS00892">
    <property type="entry name" value="HIT_1"/>
    <property type="match status" value="1"/>
</dbReference>
<dbReference type="SUPFAM" id="SSF54197">
    <property type="entry name" value="HIT-like"/>
    <property type="match status" value="1"/>
</dbReference>
<feature type="active site" description="Tele-AMP-histidine intermediate" evidence="1">
    <location>
        <position position="165"/>
    </location>
</feature>
<dbReference type="CDD" id="cd01276">
    <property type="entry name" value="PKCI_related"/>
    <property type="match status" value="1"/>
</dbReference>
<dbReference type="Proteomes" id="UP001295684">
    <property type="component" value="Unassembled WGS sequence"/>
</dbReference>
<dbReference type="EMBL" id="CAMPGE010023337">
    <property type="protein sequence ID" value="CAI2381290.1"/>
    <property type="molecule type" value="Genomic_DNA"/>
</dbReference>
<comment type="caution">
    <text evidence="5">The sequence shown here is derived from an EMBL/GenBank/DDBJ whole genome shotgun (WGS) entry which is preliminary data.</text>
</comment>
<accession>A0AAD2D6A0</accession>
<keyword evidence="6" id="KW-1185">Reference proteome</keyword>
<dbReference type="InterPro" id="IPR019808">
    <property type="entry name" value="Histidine_triad_CS"/>
</dbReference>
<dbReference type="InterPro" id="IPR011146">
    <property type="entry name" value="HIT-like"/>
</dbReference>
<dbReference type="InterPro" id="IPR001310">
    <property type="entry name" value="Histidine_triad_HIT"/>
</dbReference>
<dbReference type="Gene3D" id="3.30.428.10">
    <property type="entry name" value="HIT-like"/>
    <property type="match status" value="1"/>
</dbReference>
<sequence>MNSLITRSLVKSFKRNVSLGSIRIKTLTRNYRLPASKLFMIPQRNFVVDEKAAAIKAAKTKDQQEETIFDKIINKEIEANIIFEDSKAIAFHDVSPQAPVHFLVIPKVKGRLSSLDKCNKDDVHTLGHLMYVAAKVANQLGLNKKGYRTVINNGMHGCQSVYHLHVHVLGGKQLSWPPGCD</sequence>
<evidence type="ECO:0000256" key="3">
    <source>
        <dbReference type="PROSITE-ProRule" id="PRU00464"/>
    </source>
</evidence>
<reference evidence="5" key="1">
    <citation type="submission" date="2023-07" db="EMBL/GenBank/DDBJ databases">
        <authorList>
            <consortium name="AG Swart"/>
            <person name="Singh M."/>
            <person name="Singh A."/>
            <person name="Seah K."/>
            <person name="Emmerich C."/>
        </authorList>
    </citation>
    <scope>NUCLEOTIDE SEQUENCE</scope>
    <source>
        <strain evidence="5">DP1</strain>
    </source>
</reference>
<feature type="domain" description="HIT" evidence="4">
    <location>
        <begin position="68"/>
        <end position="181"/>
    </location>
</feature>
<proteinExistence type="predicted"/>
<dbReference type="Pfam" id="PF01230">
    <property type="entry name" value="HIT"/>
    <property type="match status" value="1"/>
</dbReference>
<dbReference type="InterPro" id="IPR036265">
    <property type="entry name" value="HIT-like_sf"/>
</dbReference>
<dbReference type="PRINTS" id="PR00332">
    <property type="entry name" value="HISTRIAD"/>
</dbReference>
<evidence type="ECO:0000313" key="5">
    <source>
        <dbReference type="EMBL" id="CAI2381290.1"/>
    </source>
</evidence>
<name>A0AAD2D6A0_EUPCR</name>
<gene>
    <name evidence="5" type="ORF">ECRASSUSDP1_LOCUS22742</name>
</gene>
<evidence type="ECO:0000313" key="6">
    <source>
        <dbReference type="Proteomes" id="UP001295684"/>
    </source>
</evidence>
<dbReference type="PROSITE" id="PS51084">
    <property type="entry name" value="HIT_2"/>
    <property type="match status" value="1"/>
</dbReference>
<dbReference type="FunFam" id="3.30.428.10:FF:000005">
    <property type="entry name" value="Histidine triad nucleotide-binding protein 1"/>
    <property type="match status" value="1"/>
</dbReference>
<dbReference type="AlphaFoldDB" id="A0AAD2D6A0"/>
<evidence type="ECO:0000256" key="1">
    <source>
        <dbReference type="PIRSR" id="PIRSR601310-1"/>
    </source>
</evidence>
<evidence type="ECO:0000259" key="4">
    <source>
        <dbReference type="PROSITE" id="PS51084"/>
    </source>
</evidence>
<evidence type="ECO:0000256" key="2">
    <source>
        <dbReference type="PIRSR" id="PIRSR601310-3"/>
    </source>
</evidence>